<protein>
    <submittedName>
        <fullName evidence="1">Uncharacterized protein</fullName>
    </submittedName>
</protein>
<accession>A0ABQ3YJW2</accession>
<keyword evidence="2" id="KW-1185">Reference proteome</keyword>
<dbReference type="Proteomes" id="UP000609879">
    <property type="component" value="Unassembled WGS sequence"/>
</dbReference>
<evidence type="ECO:0000313" key="2">
    <source>
        <dbReference type="Proteomes" id="UP000609879"/>
    </source>
</evidence>
<sequence length="52" mass="5358">MAGDHIAPGPRELSAGRAASSRPAAFSIAGKGSFADNDQFQGVLDEVWVEIG</sequence>
<dbReference type="RefSeq" id="WP_239169514.1">
    <property type="nucleotide sequence ID" value="NZ_BAAABO010000049.1"/>
</dbReference>
<name>A0ABQ3YJW2_9ACTN</name>
<proteinExistence type="predicted"/>
<evidence type="ECO:0000313" key="1">
    <source>
        <dbReference type="EMBL" id="GID80278.1"/>
    </source>
</evidence>
<gene>
    <name evidence="1" type="ORF">Ade02nite_89190</name>
</gene>
<organism evidence="1 2">
    <name type="scientific">Paractinoplanes deccanensis</name>
    <dbReference type="NCBI Taxonomy" id="113561"/>
    <lineage>
        <taxon>Bacteria</taxon>
        <taxon>Bacillati</taxon>
        <taxon>Actinomycetota</taxon>
        <taxon>Actinomycetes</taxon>
        <taxon>Micromonosporales</taxon>
        <taxon>Micromonosporaceae</taxon>
        <taxon>Paractinoplanes</taxon>
    </lineage>
</organism>
<reference evidence="1 2" key="1">
    <citation type="submission" date="2021-01" db="EMBL/GenBank/DDBJ databases">
        <title>Whole genome shotgun sequence of Actinoplanes deccanensis NBRC 13994.</title>
        <authorList>
            <person name="Komaki H."/>
            <person name="Tamura T."/>
        </authorList>
    </citation>
    <scope>NUCLEOTIDE SEQUENCE [LARGE SCALE GENOMIC DNA]</scope>
    <source>
        <strain evidence="1 2">NBRC 13994</strain>
    </source>
</reference>
<comment type="caution">
    <text evidence="1">The sequence shown here is derived from an EMBL/GenBank/DDBJ whole genome shotgun (WGS) entry which is preliminary data.</text>
</comment>
<dbReference type="EMBL" id="BOMI01000189">
    <property type="protein sequence ID" value="GID80278.1"/>
    <property type="molecule type" value="Genomic_DNA"/>
</dbReference>